<keyword evidence="7" id="KW-1185">Reference proteome</keyword>
<dbReference type="Gene3D" id="1.10.10.60">
    <property type="entry name" value="Homeodomain-like"/>
    <property type="match status" value="1"/>
</dbReference>
<dbReference type="GO" id="GO:0043565">
    <property type="term" value="F:sequence-specific DNA binding"/>
    <property type="evidence" value="ECO:0007669"/>
    <property type="project" value="InterPro"/>
</dbReference>
<evidence type="ECO:0000313" key="7">
    <source>
        <dbReference type="Proteomes" id="UP000190188"/>
    </source>
</evidence>
<dbReference type="PROSITE" id="PS00041">
    <property type="entry name" value="HTH_ARAC_FAMILY_1"/>
    <property type="match status" value="1"/>
</dbReference>
<dbReference type="AlphaFoldDB" id="A0A1T2XFT7"/>
<gene>
    <name evidence="6" type="ORF">BVG16_12790</name>
</gene>
<dbReference type="SUPFAM" id="SSF46689">
    <property type="entry name" value="Homeodomain-like"/>
    <property type="match status" value="2"/>
</dbReference>
<dbReference type="InterPro" id="IPR037923">
    <property type="entry name" value="HTH-like"/>
</dbReference>
<dbReference type="PROSITE" id="PS01124">
    <property type="entry name" value="HTH_ARAC_FAMILY_2"/>
    <property type="match status" value="1"/>
</dbReference>
<dbReference type="Pfam" id="PF02311">
    <property type="entry name" value="AraC_binding"/>
    <property type="match status" value="1"/>
</dbReference>
<evidence type="ECO:0000256" key="4">
    <source>
        <dbReference type="ARBA" id="ARBA00023163"/>
    </source>
</evidence>
<dbReference type="EMBL" id="MSZX01000004">
    <property type="protein sequence ID" value="OPA78720.1"/>
    <property type="molecule type" value="Genomic_DNA"/>
</dbReference>
<comment type="caution">
    <text evidence="6">The sequence shown here is derived from an EMBL/GenBank/DDBJ whole genome shotgun (WGS) entry which is preliminary data.</text>
</comment>
<dbReference type="PANTHER" id="PTHR46796:SF2">
    <property type="entry name" value="TRANSCRIPTIONAL REGULATORY PROTEIN"/>
    <property type="match status" value="1"/>
</dbReference>
<name>A0A1T2XFT7_9BACL</name>
<dbReference type="SMART" id="SM00342">
    <property type="entry name" value="HTH_ARAC"/>
    <property type="match status" value="1"/>
</dbReference>
<organism evidence="6 7">
    <name type="scientific">Paenibacillus selenitireducens</name>
    <dbReference type="NCBI Taxonomy" id="1324314"/>
    <lineage>
        <taxon>Bacteria</taxon>
        <taxon>Bacillati</taxon>
        <taxon>Bacillota</taxon>
        <taxon>Bacilli</taxon>
        <taxon>Bacillales</taxon>
        <taxon>Paenibacillaceae</taxon>
        <taxon>Paenibacillus</taxon>
    </lineage>
</organism>
<evidence type="ECO:0000313" key="6">
    <source>
        <dbReference type="EMBL" id="OPA78720.1"/>
    </source>
</evidence>
<evidence type="ECO:0000259" key="5">
    <source>
        <dbReference type="PROSITE" id="PS01124"/>
    </source>
</evidence>
<keyword evidence="2" id="KW-0238">DNA-binding</keyword>
<dbReference type="SUPFAM" id="SSF51215">
    <property type="entry name" value="Regulatory protein AraC"/>
    <property type="match status" value="1"/>
</dbReference>
<protein>
    <submittedName>
        <fullName evidence="6">AraC family transcriptional regulator</fullName>
    </submittedName>
</protein>
<dbReference type="PRINTS" id="PR00032">
    <property type="entry name" value="HTHARAC"/>
</dbReference>
<dbReference type="InterPro" id="IPR018062">
    <property type="entry name" value="HTH_AraC-typ_CS"/>
</dbReference>
<evidence type="ECO:0000256" key="1">
    <source>
        <dbReference type="ARBA" id="ARBA00023015"/>
    </source>
</evidence>
<dbReference type="GO" id="GO:0003700">
    <property type="term" value="F:DNA-binding transcription factor activity"/>
    <property type="evidence" value="ECO:0007669"/>
    <property type="project" value="InterPro"/>
</dbReference>
<accession>A0A1T2XFT7</accession>
<keyword evidence="4" id="KW-0804">Transcription</keyword>
<dbReference type="InterPro" id="IPR020449">
    <property type="entry name" value="Tscrpt_reg_AraC-type_HTH"/>
</dbReference>
<dbReference type="InterPro" id="IPR003313">
    <property type="entry name" value="AraC-bd"/>
</dbReference>
<feature type="domain" description="HTH araC/xylS-type" evidence="5">
    <location>
        <begin position="171"/>
        <end position="268"/>
    </location>
</feature>
<keyword evidence="1" id="KW-0805">Transcription regulation</keyword>
<evidence type="ECO:0000256" key="2">
    <source>
        <dbReference type="ARBA" id="ARBA00023125"/>
    </source>
</evidence>
<dbReference type="PANTHER" id="PTHR46796">
    <property type="entry name" value="HTH-TYPE TRANSCRIPTIONAL ACTIVATOR RHAS-RELATED"/>
    <property type="match status" value="1"/>
</dbReference>
<dbReference type="InterPro" id="IPR050204">
    <property type="entry name" value="AraC_XylS_family_regulators"/>
</dbReference>
<dbReference type="InterPro" id="IPR009057">
    <property type="entry name" value="Homeodomain-like_sf"/>
</dbReference>
<evidence type="ECO:0000256" key="3">
    <source>
        <dbReference type="ARBA" id="ARBA00023159"/>
    </source>
</evidence>
<sequence>MSDVTFYRDNKLPFLEAKRCLKSDFAYQKHFHEEYSIGLIDKGETNAWCDGTLHRVEAGRMISFPPMMLHACHPDAGVEWSYKMLFIKTEWLQGLKQQELDQLHVPFLLGEGKNKACRKHINRTMEAFTGSCSPLEIESALIELVHVLISQNASDLEHESRRGNQDHKYAKLIKEYLHEHYTERITMNELENVSGISRFHLIRLYKRWNHLPPHAYQNLLRINHAKTELMKQRPIAEIAVEAGFYDQSHFARTFGRIVGITPQKYALSM</sequence>
<proteinExistence type="predicted"/>
<dbReference type="STRING" id="1324314.BVG16_12790"/>
<dbReference type="OrthoDB" id="183331at2"/>
<keyword evidence="3" id="KW-0010">Activator</keyword>
<reference evidence="6 7" key="1">
    <citation type="submission" date="2017-01" db="EMBL/GenBank/DDBJ databases">
        <title>Genome analysis of Paenibacillus selenitrireducens ES3-24.</title>
        <authorList>
            <person name="Xu D."/>
            <person name="Yao R."/>
            <person name="Zheng S."/>
        </authorList>
    </citation>
    <scope>NUCLEOTIDE SEQUENCE [LARGE SCALE GENOMIC DNA]</scope>
    <source>
        <strain evidence="6 7">ES3-24</strain>
    </source>
</reference>
<dbReference type="RefSeq" id="WP_078499053.1">
    <property type="nucleotide sequence ID" value="NZ_MSZX01000004.1"/>
</dbReference>
<dbReference type="Pfam" id="PF12833">
    <property type="entry name" value="HTH_18"/>
    <property type="match status" value="1"/>
</dbReference>
<dbReference type="InterPro" id="IPR018060">
    <property type="entry name" value="HTH_AraC"/>
</dbReference>
<dbReference type="Proteomes" id="UP000190188">
    <property type="component" value="Unassembled WGS sequence"/>
</dbReference>